<comment type="subcellular location">
    <subcellularLocation>
        <location evidence="11">Cell membrane</location>
        <topology evidence="11">Single-pass membrane protein</topology>
    </subcellularLocation>
</comment>
<keyword evidence="5 11" id="KW-0547">Nucleotide-binding</keyword>
<evidence type="ECO:0000256" key="8">
    <source>
        <dbReference type="ARBA" id="ARBA00022989"/>
    </source>
</evidence>
<comment type="similarity">
    <text evidence="11">Belongs to the KdpC family.</text>
</comment>
<evidence type="ECO:0000256" key="5">
    <source>
        <dbReference type="ARBA" id="ARBA00022741"/>
    </source>
</evidence>
<name>A0A4Y3WHQ7_9PSEU</name>
<keyword evidence="9 11" id="KW-0406">Ion transport</keyword>
<evidence type="ECO:0000313" key="12">
    <source>
        <dbReference type="EMBL" id="GEC18324.1"/>
    </source>
</evidence>
<keyword evidence="10 11" id="KW-0472">Membrane</keyword>
<dbReference type="PANTHER" id="PTHR30042:SF2">
    <property type="entry name" value="POTASSIUM-TRANSPORTING ATPASE KDPC SUBUNIT"/>
    <property type="match status" value="1"/>
</dbReference>
<comment type="caution">
    <text evidence="12">The sequence shown here is derived from an EMBL/GenBank/DDBJ whole genome shotgun (WGS) entry which is preliminary data.</text>
</comment>
<evidence type="ECO:0000256" key="1">
    <source>
        <dbReference type="ARBA" id="ARBA00022448"/>
    </source>
</evidence>
<sequence>MLTSIARQSGTAVRVLLVMTLLLGIAYPLGIWLVSRLPGLSGPAEGSIRYSADGTAVGSSLIGIDPVAADPAADPWFHTRPSATADDALGLGPGDPSTSAGANLGGFDEGLVATVAARRERIAAREGVDVSRVPVDAVSSSASGVDPGISPAYAELQVPRVARVTGLPVDAVRALVAEHTSGRVLGLLGEPTVNTTELNPAVAAAVGLPGG</sequence>
<evidence type="ECO:0000256" key="9">
    <source>
        <dbReference type="ARBA" id="ARBA00023065"/>
    </source>
</evidence>
<feature type="transmembrane region" description="Helical" evidence="11">
    <location>
        <begin position="12"/>
        <end position="34"/>
    </location>
</feature>
<comment type="function">
    <text evidence="11">Part of the high-affinity ATP-driven potassium transport (or Kdp) system, which catalyzes the hydrolysis of ATP coupled with the electrogenic transport of potassium into the cytoplasm. This subunit acts as a catalytic chaperone that increases the ATP-binding affinity of the ATP-hydrolyzing subunit KdpB by the formation of a transient KdpB/KdpC/ATP ternary complex.</text>
</comment>
<evidence type="ECO:0000256" key="7">
    <source>
        <dbReference type="ARBA" id="ARBA00022958"/>
    </source>
</evidence>
<dbReference type="HAMAP" id="MF_00276">
    <property type="entry name" value="KdpC"/>
    <property type="match status" value="1"/>
</dbReference>
<keyword evidence="8 11" id="KW-1133">Transmembrane helix</keyword>
<keyword evidence="3 11" id="KW-0633">Potassium transport</keyword>
<dbReference type="EMBL" id="BJNG01000005">
    <property type="protein sequence ID" value="GEC18324.1"/>
    <property type="molecule type" value="Genomic_DNA"/>
</dbReference>
<dbReference type="InterPro" id="IPR003820">
    <property type="entry name" value="KdpC"/>
</dbReference>
<dbReference type="PANTHER" id="PTHR30042">
    <property type="entry name" value="POTASSIUM-TRANSPORTING ATPASE C CHAIN"/>
    <property type="match status" value="1"/>
</dbReference>
<dbReference type="AlphaFoldDB" id="A0A4Y3WHQ7"/>
<keyword evidence="13" id="KW-1185">Reference proteome</keyword>
<dbReference type="PIRSF" id="PIRSF001296">
    <property type="entry name" value="K_ATPase_KdpC"/>
    <property type="match status" value="1"/>
</dbReference>
<dbReference type="Pfam" id="PF02669">
    <property type="entry name" value="KdpC"/>
    <property type="match status" value="1"/>
</dbReference>
<evidence type="ECO:0000313" key="13">
    <source>
        <dbReference type="Proteomes" id="UP000320338"/>
    </source>
</evidence>
<evidence type="ECO:0000256" key="3">
    <source>
        <dbReference type="ARBA" id="ARBA00022538"/>
    </source>
</evidence>
<keyword evidence="6 11" id="KW-0067">ATP-binding</keyword>
<evidence type="ECO:0000256" key="10">
    <source>
        <dbReference type="ARBA" id="ARBA00023136"/>
    </source>
</evidence>
<keyword evidence="4 11" id="KW-0812">Transmembrane</keyword>
<evidence type="ECO:0000256" key="11">
    <source>
        <dbReference type="HAMAP-Rule" id="MF_00276"/>
    </source>
</evidence>
<keyword evidence="1 11" id="KW-0813">Transport</keyword>
<organism evidence="12 13">
    <name type="scientific">Pseudonocardia hydrocarbonoxydans</name>
    <dbReference type="NCBI Taxonomy" id="76726"/>
    <lineage>
        <taxon>Bacteria</taxon>
        <taxon>Bacillati</taxon>
        <taxon>Actinomycetota</taxon>
        <taxon>Actinomycetes</taxon>
        <taxon>Pseudonocardiales</taxon>
        <taxon>Pseudonocardiaceae</taxon>
        <taxon>Pseudonocardia</taxon>
    </lineage>
</organism>
<accession>A0A4Y3WHQ7</accession>
<evidence type="ECO:0000256" key="2">
    <source>
        <dbReference type="ARBA" id="ARBA00022475"/>
    </source>
</evidence>
<dbReference type="OrthoDB" id="9788285at2"/>
<dbReference type="RefSeq" id="WP_141276797.1">
    <property type="nucleotide sequence ID" value="NZ_BAAARZ010000027.1"/>
</dbReference>
<keyword evidence="2 11" id="KW-1003">Cell membrane</keyword>
<dbReference type="Proteomes" id="UP000320338">
    <property type="component" value="Unassembled WGS sequence"/>
</dbReference>
<proteinExistence type="inferred from homology"/>
<protein>
    <recommendedName>
        <fullName evidence="11">Potassium-transporting ATPase KdpC subunit</fullName>
    </recommendedName>
    <alternativeName>
        <fullName evidence="11">ATP phosphohydrolase [potassium-transporting] C chain</fullName>
    </alternativeName>
    <alternativeName>
        <fullName evidence="11">Potassium-binding and translocating subunit C</fullName>
    </alternativeName>
    <alternativeName>
        <fullName evidence="11">Potassium-translocating ATPase C chain</fullName>
    </alternativeName>
</protein>
<dbReference type="GO" id="GO:0005886">
    <property type="term" value="C:plasma membrane"/>
    <property type="evidence" value="ECO:0007669"/>
    <property type="project" value="UniProtKB-SubCell"/>
</dbReference>
<reference evidence="12 13" key="1">
    <citation type="submission" date="2019-06" db="EMBL/GenBank/DDBJ databases">
        <title>Whole genome shotgun sequence of Pseudonocardia hydrocarbonoxydans NBRC 14498.</title>
        <authorList>
            <person name="Hosoyama A."/>
            <person name="Uohara A."/>
            <person name="Ohji S."/>
            <person name="Ichikawa N."/>
        </authorList>
    </citation>
    <scope>NUCLEOTIDE SEQUENCE [LARGE SCALE GENOMIC DNA]</scope>
    <source>
        <strain evidence="12 13">NBRC 14498</strain>
    </source>
</reference>
<dbReference type="GO" id="GO:0008556">
    <property type="term" value="F:P-type potassium transmembrane transporter activity"/>
    <property type="evidence" value="ECO:0007669"/>
    <property type="project" value="InterPro"/>
</dbReference>
<comment type="subunit">
    <text evidence="11">The system is composed of three essential subunits: KdpA, KdpB and KdpC.</text>
</comment>
<dbReference type="GO" id="GO:0005524">
    <property type="term" value="F:ATP binding"/>
    <property type="evidence" value="ECO:0007669"/>
    <property type="project" value="UniProtKB-UniRule"/>
</dbReference>
<evidence type="ECO:0000256" key="6">
    <source>
        <dbReference type="ARBA" id="ARBA00022840"/>
    </source>
</evidence>
<keyword evidence="7 11" id="KW-0630">Potassium</keyword>
<evidence type="ECO:0000256" key="4">
    <source>
        <dbReference type="ARBA" id="ARBA00022692"/>
    </source>
</evidence>
<gene>
    <name evidence="11 12" type="primary">kdpC</name>
    <name evidence="12" type="ORF">PHY01_06070</name>
</gene>